<dbReference type="EMBL" id="AP027742">
    <property type="protein sequence ID" value="BDZ77784.1"/>
    <property type="molecule type" value="Genomic_DNA"/>
</dbReference>
<dbReference type="EC" id="1.1.1.95" evidence="5"/>
<dbReference type="CDD" id="cd04901">
    <property type="entry name" value="ACT_3PGDH"/>
    <property type="match status" value="1"/>
</dbReference>
<dbReference type="EC" id="1.1.1.399" evidence="4"/>
<reference evidence="15" key="1">
    <citation type="journal article" date="2023" name="Int. J. Syst. Evol. Microbiol.">
        <title>Claveliimonas bilis gen. nov., sp. nov., deoxycholic acid-producing bacteria isolated from human faeces, and reclassification of Sellimonas monacensis Zenner et al. 2021 as Claveliimonas monacensis comb. nov.</title>
        <authorList>
            <person name="Hisatomi A."/>
            <person name="Kastawa N.W.E.P.G."/>
            <person name="Song I."/>
            <person name="Ohkuma M."/>
            <person name="Fukiya S."/>
            <person name="Sakamoto M."/>
        </authorList>
    </citation>
    <scope>NUCLEOTIDE SEQUENCE [LARGE SCALE GENOMIC DNA]</scope>
    <source>
        <strain evidence="15">12BBH14</strain>
    </source>
</reference>
<evidence type="ECO:0000256" key="11">
    <source>
        <dbReference type="ARBA" id="ARBA00048731"/>
    </source>
</evidence>
<dbReference type="PROSITE" id="PS00065">
    <property type="entry name" value="D_2_HYDROXYACID_DH_1"/>
    <property type="match status" value="1"/>
</dbReference>
<feature type="domain" description="ACT" evidence="13">
    <location>
        <begin position="318"/>
        <end position="387"/>
    </location>
</feature>
<evidence type="ECO:0000313" key="14">
    <source>
        <dbReference type="EMBL" id="BDZ77784.1"/>
    </source>
</evidence>
<accession>A0ABN6Z256</accession>
<dbReference type="PANTHER" id="PTHR42938:SF47">
    <property type="entry name" value="HYDROXYPYRUVATE REDUCTASE"/>
    <property type="match status" value="1"/>
</dbReference>
<evidence type="ECO:0000256" key="7">
    <source>
        <dbReference type="ARBA" id="ARBA00023002"/>
    </source>
</evidence>
<keyword evidence="7 12" id="KW-0560">Oxidoreductase</keyword>
<dbReference type="PANTHER" id="PTHR42938">
    <property type="entry name" value="FORMATE DEHYDROGENASE 1"/>
    <property type="match status" value="1"/>
</dbReference>
<dbReference type="PROSITE" id="PS51671">
    <property type="entry name" value="ACT"/>
    <property type="match status" value="1"/>
</dbReference>
<keyword evidence="8" id="KW-0520">NAD</keyword>
<evidence type="ECO:0000256" key="3">
    <source>
        <dbReference type="ARBA" id="ARBA00005854"/>
    </source>
</evidence>
<evidence type="ECO:0000256" key="10">
    <source>
        <dbReference type="ARBA" id="ARBA00048126"/>
    </source>
</evidence>
<comment type="function">
    <text evidence="1">Catalyzes the reversible oxidation of 3-phospho-D-glycerate to 3-phosphonooxypyruvate, the first step of the phosphorylated L-serine biosynthesis pathway. Also catalyzes the reversible oxidation of 2-hydroxyglutarate to 2-oxoglutarate.</text>
</comment>
<proteinExistence type="inferred from homology"/>
<dbReference type="Pfam" id="PF00389">
    <property type="entry name" value="2-Hacid_dh"/>
    <property type="match status" value="1"/>
</dbReference>
<evidence type="ECO:0000256" key="2">
    <source>
        <dbReference type="ARBA" id="ARBA00005216"/>
    </source>
</evidence>
<dbReference type="InterPro" id="IPR006139">
    <property type="entry name" value="D-isomer_2_OHA_DH_cat_dom"/>
</dbReference>
<sequence length="387" mass="42272">MYHYYCLNQISEAGMEGMTEQYVPVSDPGKADAILVRSAAMHDMEFSPELKAIARAGAGVNNIPLDKCAERGIVVFNTPGANANGVKELVIAGMLLASRDIIGGINWVQENEEDGNIAKDAEKAKKAFAGCELEGKKLGVIGLGAIGVLVANAATHLGMDVYGFDPYVSVDSAWRLSRNIHHAKTVDELYKNCDYITIHVPAMDSTKGMIDKNALGLMKKGVIVLNFARDVLVNEEDMIDALESGQVRHYVTDFPTPVIAGVKGAIVIPHLGASTEESEDNCAKMAVRQIMDYLEYGNIRNSVNYPDCDMGMPGENKRIVLLHYNKPNMIGQFTRILADDNMNIADMANKSKGGYAYTMIDIDSEIPERVADDLRQIDGVLRVRIVN</sequence>
<evidence type="ECO:0000256" key="8">
    <source>
        <dbReference type="ARBA" id="ARBA00023027"/>
    </source>
</evidence>
<comment type="pathway">
    <text evidence="2">Amino-acid biosynthesis; L-serine biosynthesis; L-serine from 3-phospho-D-glycerate: step 1/3.</text>
</comment>
<dbReference type="InterPro" id="IPR002912">
    <property type="entry name" value="ACT_dom"/>
</dbReference>
<organism evidence="14 15">
    <name type="scientific">Claveliimonas bilis</name>
    <dbReference type="NCBI Taxonomy" id="3028070"/>
    <lineage>
        <taxon>Bacteria</taxon>
        <taxon>Bacillati</taxon>
        <taxon>Bacillota</taxon>
        <taxon>Clostridia</taxon>
        <taxon>Lachnospirales</taxon>
        <taxon>Lachnospiraceae</taxon>
        <taxon>Claveliimonas</taxon>
    </lineage>
</organism>
<dbReference type="Pfam" id="PF02826">
    <property type="entry name" value="2-Hacid_dh_C"/>
    <property type="match status" value="1"/>
</dbReference>
<evidence type="ECO:0000256" key="9">
    <source>
        <dbReference type="ARBA" id="ARBA00030455"/>
    </source>
</evidence>
<dbReference type="InterPro" id="IPR029752">
    <property type="entry name" value="D-isomer_DH_CS1"/>
</dbReference>
<protein>
    <recommendedName>
        <fullName evidence="6">D-3-phosphoglycerate dehydrogenase</fullName>
        <ecNumber evidence="4">1.1.1.399</ecNumber>
        <ecNumber evidence="5">1.1.1.95</ecNumber>
    </recommendedName>
    <alternativeName>
        <fullName evidence="9">2-oxoglutarate reductase</fullName>
    </alternativeName>
</protein>
<evidence type="ECO:0000256" key="4">
    <source>
        <dbReference type="ARBA" id="ARBA00013001"/>
    </source>
</evidence>
<evidence type="ECO:0000259" key="13">
    <source>
        <dbReference type="PROSITE" id="PS51671"/>
    </source>
</evidence>
<keyword evidence="15" id="KW-1185">Reference proteome</keyword>
<evidence type="ECO:0000256" key="1">
    <source>
        <dbReference type="ARBA" id="ARBA00003800"/>
    </source>
</evidence>
<dbReference type="CDD" id="cd12174">
    <property type="entry name" value="PGDH_like_3"/>
    <property type="match status" value="1"/>
</dbReference>
<gene>
    <name evidence="14" type="ORF">Lac1_19670</name>
</gene>
<dbReference type="Proteomes" id="UP001305815">
    <property type="component" value="Chromosome"/>
</dbReference>
<dbReference type="RefSeq" id="WP_316264820.1">
    <property type="nucleotide sequence ID" value="NZ_AP027742.1"/>
</dbReference>
<comment type="catalytic activity">
    <reaction evidence="10">
        <text>(R)-2-hydroxyglutarate + NAD(+) = 2-oxoglutarate + NADH + H(+)</text>
        <dbReference type="Rhea" id="RHEA:49612"/>
        <dbReference type="ChEBI" id="CHEBI:15378"/>
        <dbReference type="ChEBI" id="CHEBI:15801"/>
        <dbReference type="ChEBI" id="CHEBI:16810"/>
        <dbReference type="ChEBI" id="CHEBI:57540"/>
        <dbReference type="ChEBI" id="CHEBI:57945"/>
        <dbReference type="EC" id="1.1.1.399"/>
    </reaction>
</comment>
<name>A0ABN6Z256_9FIRM</name>
<evidence type="ECO:0000313" key="15">
    <source>
        <dbReference type="Proteomes" id="UP001305815"/>
    </source>
</evidence>
<comment type="catalytic activity">
    <reaction evidence="11">
        <text>(2R)-3-phosphoglycerate + NAD(+) = 3-phosphooxypyruvate + NADH + H(+)</text>
        <dbReference type="Rhea" id="RHEA:12641"/>
        <dbReference type="ChEBI" id="CHEBI:15378"/>
        <dbReference type="ChEBI" id="CHEBI:18110"/>
        <dbReference type="ChEBI" id="CHEBI:57540"/>
        <dbReference type="ChEBI" id="CHEBI:57945"/>
        <dbReference type="ChEBI" id="CHEBI:58272"/>
        <dbReference type="EC" id="1.1.1.95"/>
    </reaction>
</comment>
<dbReference type="InterPro" id="IPR006140">
    <property type="entry name" value="D-isomer_DH_NAD-bd"/>
</dbReference>
<comment type="similarity">
    <text evidence="3 12">Belongs to the D-isomer specific 2-hydroxyacid dehydrogenase family.</text>
</comment>
<evidence type="ECO:0000256" key="12">
    <source>
        <dbReference type="RuleBase" id="RU003719"/>
    </source>
</evidence>
<evidence type="ECO:0000256" key="6">
    <source>
        <dbReference type="ARBA" id="ARBA00021582"/>
    </source>
</evidence>
<evidence type="ECO:0000256" key="5">
    <source>
        <dbReference type="ARBA" id="ARBA00013143"/>
    </source>
</evidence>